<dbReference type="AlphaFoldDB" id="A0A6M8NHX4"/>
<dbReference type="Pfam" id="PF04610">
    <property type="entry name" value="TrbL"/>
    <property type="match status" value="1"/>
</dbReference>
<evidence type="ECO:0000256" key="1">
    <source>
        <dbReference type="ARBA" id="ARBA00004141"/>
    </source>
</evidence>
<reference evidence="5 6" key="1">
    <citation type="submission" date="2017-09" db="EMBL/GenBank/DDBJ databases">
        <title>Genomics of the genus Arcobacter.</title>
        <authorList>
            <person name="Perez-Cataluna A."/>
            <person name="Figueras M.J."/>
            <person name="Salas-Masso N."/>
        </authorList>
    </citation>
    <scope>NUCLEOTIDE SEQUENCE [LARGE SCALE GENOMIC DNA]</scope>
    <source>
        <strain evidence="5 6">CECT 7834</strain>
    </source>
</reference>
<comment type="caution">
    <text evidence="5">The sequence shown here is derived from an EMBL/GenBank/DDBJ whole genome shotgun (WGS) entry which is preliminary data.</text>
</comment>
<keyword evidence="4" id="KW-0472">Membrane</keyword>
<name>A0A6M8NHX4_9BACT</name>
<keyword evidence="3" id="KW-1133">Transmembrane helix</keyword>
<dbReference type="GO" id="GO:0016020">
    <property type="term" value="C:membrane"/>
    <property type="evidence" value="ECO:0007669"/>
    <property type="project" value="UniProtKB-SubCell"/>
</dbReference>
<keyword evidence="2" id="KW-0812">Transmembrane</keyword>
<dbReference type="GO" id="GO:0030255">
    <property type="term" value="P:protein secretion by the type IV secretion system"/>
    <property type="evidence" value="ECO:0007669"/>
    <property type="project" value="InterPro"/>
</dbReference>
<accession>A0A6M8NHX4</accession>
<protein>
    <submittedName>
        <fullName evidence="5">Conjugal transfer protein TrbL</fullName>
    </submittedName>
</protein>
<sequence>MEQNIFKYLIAIFENVTGDIQNGLYQSSKAIFDNGFFNIAFAFAIIYIGFMIAFKKFGSEEIAYKSIWTILVFSTVKMLLINHSVYQNLIDIFNLPRETFTTAIHSLIRKANNSADVENIINSLYSAQTLITKSIFDKGGITDIAPFIYGIIVWFSGSLLMLVIILNTVFSIFLSEIVLALLPLILPTLIWKKTEYVFFSWLKLYISISLYAPFTILFGLVSIKVVDLTMVTAKAIDTSFEQNIQFILVLILAQGLVIIGVFKIPNIINQLIGSSNEGSSLTSGVGTLSAGGAMISSFSKYTGLKFAGQAINQTAKSAGRTIVSGLKDALANKVQIR</sequence>
<gene>
    <name evidence="5" type="ORF">CP963_09180</name>
</gene>
<evidence type="ECO:0000313" key="5">
    <source>
        <dbReference type="EMBL" id="RXI40244.1"/>
    </source>
</evidence>
<dbReference type="InterPro" id="IPR007688">
    <property type="entry name" value="Conjugal_tfr_TrbL/VirB6"/>
</dbReference>
<evidence type="ECO:0000256" key="4">
    <source>
        <dbReference type="ARBA" id="ARBA00023136"/>
    </source>
</evidence>
<evidence type="ECO:0000256" key="2">
    <source>
        <dbReference type="ARBA" id="ARBA00022692"/>
    </source>
</evidence>
<evidence type="ECO:0000313" key="6">
    <source>
        <dbReference type="Proteomes" id="UP000290378"/>
    </source>
</evidence>
<proteinExistence type="predicted"/>
<dbReference type="EMBL" id="NXII01000011">
    <property type="protein sequence ID" value="RXI40244.1"/>
    <property type="molecule type" value="Genomic_DNA"/>
</dbReference>
<keyword evidence="6" id="KW-1185">Reference proteome</keyword>
<comment type="subcellular location">
    <subcellularLocation>
        <location evidence="1">Membrane</location>
        <topology evidence="1">Multi-pass membrane protein</topology>
    </subcellularLocation>
</comment>
<organism evidence="5 6">
    <name type="scientific">Arcobacter cloacae</name>
    <dbReference type="NCBI Taxonomy" id="1054034"/>
    <lineage>
        <taxon>Bacteria</taxon>
        <taxon>Pseudomonadati</taxon>
        <taxon>Campylobacterota</taxon>
        <taxon>Epsilonproteobacteria</taxon>
        <taxon>Campylobacterales</taxon>
        <taxon>Arcobacteraceae</taxon>
        <taxon>Arcobacter</taxon>
    </lineage>
</organism>
<dbReference type="Proteomes" id="UP000290378">
    <property type="component" value="Unassembled WGS sequence"/>
</dbReference>
<evidence type="ECO:0000256" key="3">
    <source>
        <dbReference type="ARBA" id="ARBA00022989"/>
    </source>
</evidence>
<dbReference type="RefSeq" id="WP_129013874.1">
    <property type="nucleotide sequence ID" value="NZ_CBCSEI010000006.1"/>
</dbReference>